<dbReference type="GO" id="GO:0004553">
    <property type="term" value="F:hydrolase activity, hydrolyzing O-glycosyl compounds"/>
    <property type="evidence" value="ECO:0007669"/>
    <property type="project" value="InterPro"/>
</dbReference>
<dbReference type="RefSeq" id="WP_028087091.1">
    <property type="nucleotide sequence ID" value="NZ_CABHNM010000038.1"/>
</dbReference>
<dbReference type="AlphaFoldDB" id="A0A564TPW0"/>
<protein>
    <submittedName>
        <fullName evidence="3">Cell wall-binding protein YocH</fullName>
    </submittedName>
</protein>
<name>A0A564TPW0_9FIRM</name>
<dbReference type="Pfam" id="PF06725">
    <property type="entry name" value="3D"/>
    <property type="match status" value="1"/>
</dbReference>
<dbReference type="GO" id="GO:0009254">
    <property type="term" value="P:peptidoglycan turnover"/>
    <property type="evidence" value="ECO:0007669"/>
    <property type="project" value="InterPro"/>
</dbReference>
<evidence type="ECO:0000313" key="3">
    <source>
        <dbReference type="EMBL" id="VUX09268.1"/>
    </source>
</evidence>
<feature type="domain" description="3D" evidence="2">
    <location>
        <begin position="61"/>
        <end position="118"/>
    </location>
</feature>
<dbReference type="CDD" id="cd14667">
    <property type="entry name" value="3D_containing_proteins"/>
    <property type="match status" value="1"/>
</dbReference>
<dbReference type="InterPro" id="IPR051933">
    <property type="entry name" value="Resuscitation_pf_RpfB"/>
</dbReference>
<dbReference type="Gene3D" id="2.40.40.10">
    <property type="entry name" value="RlpA-like domain"/>
    <property type="match status" value="1"/>
</dbReference>
<dbReference type="PANTHER" id="PTHR39160">
    <property type="entry name" value="CELL WALL-BINDING PROTEIN YOCH"/>
    <property type="match status" value="1"/>
</dbReference>
<dbReference type="Proteomes" id="UP000398619">
    <property type="component" value="Unassembled WGS sequence"/>
</dbReference>
<gene>
    <name evidence="3" type="primary">yocH</name>
    <name evidence="3" type="ORF">DLSSTS7063_01630</name>
</gene>
<evidence type="ECO:0000259" key="2">
    <source>
        <dbReference type="Pfam" id="PF06725"/>
    </source>
</evidence>
<dbReference type="SUPFAM" id="SSF50685">
    <property type="entry name" value="Barwin-like endoglucanases"/>
    <property type="match status" value="1"/>
</dbReference>
<keyword evidence="1" id="KW-0732">Signal</keyword>
<organism evidence="3 4">
    <name type="scientific">Dorea longicatena</name>
    <dbReference type="NCBI Taxonomy" id="88431"/>
    <lineage>
        <taxon>Bacteria</taxon>
        <taxon>Bacillati</taxon>
        <taxon>Bacillota</taxon>
        <taxon>Clostridia</taxon>
        <taxon>Lachnospirales</taxon>
        <taxon>Lachnospiraceae</taxon>
        <taxon>Dorea</taxon>
    </lineage>
</organism>
<dbReference type="PANTHER" id="PTHR39160:SF4">
    <property type="entry name" value="RESUSCITATION-PROMOTING FACTOR RPFB"/>
    <property type="match status" value="1"/>
</dbReference>
<sequence>MYINLYKKNLDNSDETKQQITTTGEEQYKTAEETVKPEENAALYYTLASVKEGTPVVEGQTIAVDPRVIPYGTKVIIGGHIFTAEDCGGVIQGNHIDIYVNNHAEATALGVTNADVFLVK</sequence>
<dbReference type="EMBL" id="CABHNM010000038">
    <property type="protein sequence ID" value="VUX09268.1"/>
    <property type="molecule type" value="Genomic_DNA"/>
</dbReference>
<dbReference type="GO" id="GO:0019867">
    <property type="term" value="C:outer membrane"/>
    <property type="evidence" value="ECO:0007669"/>
    <property type="project" value="InterPro"/>
</dbReference>
<proteinExistence type="predicted"/>
<dbReference type="InterPro" id="IPR036908">
    <property type="entry name" value="RlpA-like_sf"/>
</dbReference>
<accession>A0A564TPW0</accession>
<evidence type="ECO:0000313" key="4">
    <source>
        <dbReference type="Proteomes" id="UP000398619"/>
    </source>
</evidence>
<dbReference type="InterPro" id="IPR059180">
    <property type="entry name" value="3D_YorM"/>
</dbReference>
<dbReference type="InterPro" id="IPR010611">
    <property type="entry name" value="3D_dom"/>
</dbReference>
<evidence type="ECO:0000256" key="1">
    <source>
        <dbReference type="ARBA" id="ARBA00022729"/>
    </source>
</evidence>
<reference evidence="3 4" key="1">
    <citation type="submission" date="2019-07" db="EMBL/GenBank/DDBJ databases">
        <authorList>
            <person name="Hibberd C M."/>
            <person name="Gehrig L. J."/>
            <person name="Chang H.-W."/>
            <person name="Venkatesh S."/>
        </authorList>
    </citation>
    <scope>NUCLEOTIDE SEQUENCE [LARGE SCALE GENOMIC DNA]</scope>
    <source>
        <strain evidence="3">Dorea_longicatena_SSTS_Bg7063</strain>
    </source>
</reference>